<name>A0ABD2I341_HETSC</name>
<dbReference type="EMBL" id="JBICCN010000384">
    <property type="protein sequence ID" value="KAL3071816.1"/>
    <property type="molecule type" value="Genomic_DNA"/>
</dbReference>
<reference evidence="2 3" key="1">
    <citation type="submission" date="2024-10" db="EMBL/GenBank/DDBJ databases">
        <authorList>
            <person name="Kim D."/>
        </authorList>
    </citation>
    <scope>NUCLEOTIDE SEQUENCE [LARGE SCALE GENOMIC DNA]</scope>
    <source>
        <strain evidence="2">Taebaek</strain>
    </source>
</reference>
<evidence type="ECO:0000256" key="1">
    <source>
        <dbReference type="SAM" id="MobiDB-lite"/>
    </source>
</evidence>
<proteinExistence type="predicted"/>
<sequence>MLSAAQTRFRIGEGQGWPFNKCFKRGLRFKVRLSKVDCAETTVAEYYRIEQIFLMVLWALCIYENGARKGSEARGGRSVGLRQNNGGSGDQGGGKAEDEAAAVAVHSVAVPSVGRERRRLGRYYLTTTCEAVVRIACCGDTPPSPQFRIMRCGQPHRMLWPHSTAPISHHALWTTASHVVAPPPPPPNFASCVVDNRIACCGHTPQFRIMRCG</sequence>
<comment type="caution">
    <text evidence="2">The sequence shown here is derived from an EMBL/GenBank/DDBJ whole genome shotgun (WGS) entry which is preliminary data.</text>
</comment>
<feature type="region of interest" description="Disordered" evidence="1">
    <location>
        <begin position="70"/>
        <end position="98"/>
    </location>
</feature>
<accession>A0ABD2I341</accession>
<gene>
    <name evidence="2" type="ORF">niasHS_016500</name>
</gene>
<protein>
    <submittedName>
        <fullName evidence="2">Uncharacterized protein</fullName>
    </submittedName>
</protein>
<evidence type="ECO:0000313" key="3">
    <source>
        <dbReference type="Proteomes" id="UP001620645"/>
    </source>
</evidence>
<evidence type="ECO:0000313" key="2">
    <source>
        <dbReference type="EMBL" id="KAL3071816.1"/>
    </source>
</evidence>
<keyword evidence="3" id="KW-1185">Reference proteome</keyword>
<organism evidence="2 3">
    <name type="scientific">Heterodera schachtii</name>
    <name type="common">Sugarbeet cyst nematode worm</name>
    <name type="synonym">Tylenchus schachtii</name>
    <dbReference type="NCBI Taxonomy" id="97005"/>
    <lineage>
        <taxon>Eukaryota</taxon>
        <taxon>Metazoa</taxon>
        <taxon>Ecdysozoa</taxon>
        <taxon>Nematoda</taxon>
        <taxon>Chromadorea</taxon>
        <taxon>Rhabditida</taxon>
        <taxon>Tylenchina</taxon>
        <taxon>Tylenchomorpha</taxon>
        <taxon>Tylenchoidea</taxon>
        <taxon>Heteroderidae</taxon>
        <taxon>Heteroderinae</taxon>
        <taxon>Heterodera</taxon>
    </lineage>
</organism>
<dbReference type="AlphaFoldDB" id="A0ABD2I341"/>
<dbReference type="Proteomes" id="UP001620645">
    <property type="component" value="Unassembled WGS sequence"/>
</dbReference>